<evidence type="ECO:0000313" key="3">
    <source>
        <dbReference type="Proteomes" id="UP000718451"/>
    </source>
</evidence>
<protein>
    <submittedName>
        <fullName evidence="2">NAD(P)(+) transhydrogenase (Re/Si-specific) subunit beta</fullName>
    </submittedName>
</protein>
<reference evidence="2 3" key="1">
    <citation type="submission" date="2020-04" db="EMBL/GenBank/DDBJ databases">
        <authorList>
            <person name="Yoon J."/>
        </authorList>
    </citation>
    <scope>NUCLEOTIDE SEQUENCE [LARGE SCALE GENOMIC DNA]</scope>
    <source>
        <strain evidence="2 3">DJ-13</strain>
    </source>
</reference>
<sequence length="185" mass="21146">MNEFDILKENWKEQPVQKPSAENFAELKGVIAKITKKQKGMNAILFATIVALVIFFIYVGAINSNHAALAIGVMILALVIRIGVEVFSIKRIKKASGVLNIQVFKQKLKQYYKERIVIHTILTPILIAIYSYAFWTLFPDFKATLSKGFYNYIVYSSGILLCLLLLLIFFQVRKELRLLKELNAE</sequence>
<feature type="transmembrane region" description="Helical" evidence="1">
    <location>
        <begin position="116"/>
        <end position="137"/>
    </location>
</feature>
<keyword evidence="1" id="KW-1133">Transmembrane helix</keyword>
<accession>A0ABX1GQ42</accession>
<feature type="transmembrane region" description="Helical" evidence="1">
    <location>
        <begin position="43"/>
        <end position="61"/>
    </location>
</feature>
<keyword evidence="1" id="KW-0472">Membrane</keyword>
<evidence type="ECO:0000256" key="1">
    <source>
        <dbReference type="SAM" id="Phobius"/>
    </source>
</evidence>
<keyword evidence="3" id="KW-1185">Reference proteome</keyword>
<comment type="caution">
    <text evidence="2">The sequence shown here is derived from an EMBL/GenBank/DDBJ whole genome shotgun (WGS) entry which is preliminary data.</text>
</comment>
<proteinExistence type="predicted"/>
<keyword evidence="1" id="KW-0812">Transmembrane</keyword>
<feature type="transmembrane region" description="Helical" evidence="1">
    <location>
        <begin position="149"/>
        <end position="170"/>
    </location>
</feature>
<dbReference type="RefSeq" id="WP_168551352.1">
    <property type="nucleotide sequence ID" value="NZ_JAAWWL010000001.1"/>
</dbReference>
<dbReference type="EMBL" id="JAAWWL010000001">
    <property type="protein sequence ID" value="NKI31161.1"/>
    <property type="molecule type" value="Genomic_DNA"/>
</dbReference>
<feature type="transmembrane region" description="Helical" evidence="1">
    <location>
        <begin position="67"/>
        <end position="84"/>
    </location>
</feature>
<evidence type="ECO:0000313" key="2">
    <source>
        <dbReference type="EMBL" id="NKI31161.1"/>
    </source>
</evidence>
<name>A0ABX1GQ42_9FLAO</name>
<dbReference type="Proteomes" id="UP000718451">
    <property type="component" value="Unassembled WGS sequence"/>
</dbReference>
<gene>
    <name evidence="2" type="ORF">HCU67_04340</name>
</gene>
<organism evidence="2 3">
    <name type="scientific">Croceivirga thetidis</name>
    <dbReference type="NCBI Taxonomy" id="2721623"/>
    <lineage>
        <taxon>Bacteria</taxon>
        <taxon>Pseudomonadati</taxon>
        <taxon>Bacteroidota</taxon>
        <taxon>Flavobacteriia</taxon>
        <taxon>Flavobacteriales</taxon>
        <taxon>Flavobacteriaceae</taxon>
        <taxon>Croceivirga</taxon>
    </lineage>
</organism>